<name>A0AA35TDD9_GEOBA</name>
<keyword evidence="2" id="KW-1185">Reference proteome</keyword>
<gene>
    <name evidence="1" type="ORF">GBAR_LOCUS24872</name>
</gene>
<protein>
    <submittedName>
        <fullName evidence="1">Uncharacterized protein</fullName>
    </submittedName>
</protein>
<feature type="non-terminal residue" evidence="1">
    <location>
        <position position="67"/>
    </location>
</feature>
<evidence type="ECO:0000313" key="2">
    <source>
        <dbReference type="Proteomes" id="UP001174909"/>
    </source>
</evidence>
<dbReference type="EMBL" id="CASHTH010003434">
    <property type="protein sequence ID" value="CAI8044916.1"/>
    <property type="molecule type" value="Genomic_DNA"/>
</dbReference>
<comment type="caution">
    <text evidence="1">The sequence shown here is derived from an EMBL/GenBank/DDBJ whole genome shotgun (WGS) entry which is preliminary data.</text>
</comment>
<dbReference type="AlphaFoldDB" id="A0AA35TDD9"/>
<accession>A0AA35TDD9</accession>
<feature type="non-terminal residue" evidence="1">
    <location>
        <position position="1"/>
    </location>
</feature>
<organism evidence="1 2">
    <name type="scientific">Geodia barretti</name>
    <name type="common">Barrett's horny sponge</name>
    <dbReference type="NCBI Taxonomy" id="519541"/>
    <lineage>
        <taxon>Eukaryota</taxon>
        <taxon>Metazoa</taxon>
        <taxon>Porifera</taxon>
        <taxon>Demospongiae</taxon>
        <taxon>Heteroscleromorpha</taxon>
        <taxon>Tetractinellida</taxon>
        <taxon>Astrophorina</taxon>
        <taxon>Geodiidae</taxon>
        <taxon>Geodia</taxon>
    </lineage>
</organism>
<sequence>EITINSTIDPRFSIEGNGDSVLIINVFAPELNGSVVYCRDQDLGDIVASFALMSTPIAVVTDPPPGP</sequence>
<dbReference type="Proteomes" id="UP001174909">
    <property type="component" value="Unassembled WGS sequence"/>
</dbReference>
<evidence type="ECO:0000313" key="1">
    <source>
        <dbReference type="EMBL" id="CAI8044916.1"/>
    </source>
</evidence>
<reference evidence="1" key="1">
    <citation type="submission" date="2023-03" db="EMBL/GenBank/DDBJ databases">
        <authorList>
            <person name="Steffen K."/>
            <person name="Cardenas P."/>
        </authorList>
    </citation>
    <scope>NUCLEOTIDE SEQUENCE</scope>
</reference>
<proteinExistence type="predicted"/>